<accession>A0ABT2ELQ1</accession>
<dbReference type="RefSeq" id="WP_259094930.1">
    <property type="nucleotide sequence ID" value="NZ_CP130454.1"/>
</dbReference>
<keyword evidence="1" id="KW-1133">Transmembrane helix</keyword>
<evidence type="ECO:0000256" key="1">
    <source>
        <dbReference type="SAM" id="Phobius"/>
    </source>
</evidence>
<gene>
    <name evidence="2" type="ORF">M2350_001275</name>
</gene>
<feature type="transmembrane region" description="Helical" evidence="1">
    <location>
        <begin position="14"/>
        <end position="36"/>
    </location>
</feature>
<keyword evidence="3" id="KW-1185">Reference proteome</keyword>
<reference evidence="2 3" key="1">
    <citation type="submission" date="2022-08" db="EMBL/GenBank/DDBJ databases">
        <title>Bacterial and archaeal communities from various locations to study Microbial Dark Matter (Phase II).</title>
        <authorList>
            <person name="Stepanauskas R."/>
        </authorList>
    </citation>
    <scope>NUCLEOTIDE SEQUENCE [LARGE SCALE GENOMIC DNA]</scope>
    <source>
        <strain evidence="2 3">PD1</strain>
    </source>
</reference>
<feature type="transmembrane region" description="Helical" evidence="1">
    <location>
        <begin position="346"/>
        <end position="366"/>
    </location>
</feature>
<keyword evidence="1" id="KW-0472">Membrane</keyword>
<feature type="transmembrane region" description="Helical" evidence="1">
    <location>
        <begin position="386"/>
        <end position="404"/>
    </location>
</feature>
<feature type="transmembrane region" description="Helical" evidence="1">
    <location>
        <begin position="48"/>
        <end position="66"/>
    </location>
</feature>
<evidence type="ECO:0000313" key="2">
    <source>
        <dbReference type="EMBL" id="MCS3918875.1"/>
    </source>
</evidence>
<sequence length="415" mass="47742">MTGKVLPSISENSFGLQLLIYWLGAICTLGIYTVLYRENKVYRLFEHFYIGLAVGFGLVITVNEVLDKVWWRAMMTEQPTTVASFDKPSGIKGVELDKDEKKEGEGAWLWLPSETPLLRLTQIPTDWGMPNYMKLWLWIEKPVPNGQIILRIRVHNPDTKRTVVMSKAIETDFSGWREFLLPLREFEATGDPYRAFEKVGKYGVLGDVTGVEFEANKALQTANVTVRLDDLRHCIGYRWWWAVALVIGLMFYTVFSRRFAWMSRLALSIMMGFGAGYTFKGFIFEVVPHIQKSFKPIFVDLDAWKVGVNNAIFVAVLLCVMIYFFFSVEHRHPLIREPARLGRWLLMLTFGIVFGNTVMGRFSLFISRLDFLLLQNPVEASKWVKLGMVVGLAVVLFLLAFLSVEYERRRQQAVS</sequence>
<keyword evidence="1" id="KW-0812">Transmembrane</keyword>
<dbReference type="Gene3D" id="2.60.120.430">
    <property type="entry name" value="Galactose-binding lectin"/>
    <property type="match status" value="1"/>
</dbReference>
<proteinExistence type="predicted"/>
<dbReference type="EMBL" id="JANUCP010000002">
    <property type="protein sequence ID" value="MCS3918875.1"/>
    <property type="molecule type" value="Genomic_DNA"/>
</dbReference>
<feature type="transmembrane region" description="Helical" evidence="1">
    <location>
        <begin position="307"/>
        <end position="326"/>
    </location>
</feature>
<dbReference type="Proteomes" id="UP001204798">
    <property type="component" value="Unassembled WGS sequence"/>
</dbReference>
<feature type="transmembrane region" description="Helical" evidence="1">
    <location>
        <begin position="237"/>
        <end position="255"/>
    </location>
</feature>
<feature type="transmembrane region" description="Helical" evidence="1">
    <location>
        <begin position="267"/>
        <end position="287"/>
    </location>
</feature>
<evidence type="ECO:0000313" key="3">
    <source>
        <dbReference type="Proteomes" id="UP001204798"/>
    </source>
</evidence>
<comment type="caution">
    <text evidence="2">The sequence shown here is derived from an EMBL/GenBank/DDBJ whole genome shotgun (WGS) entry which is preliminary data.</text>
</comment>
<protein>
    <submittedName>
        <fullName evidence="2">Uncharacterized protein</fullName>
    </submittedName>
</protein>
<organism evidence="2 3">
    <name type="scientific">Candidatus Fervidibacter sacchari</name>
    <dbReference type="NCBI Taxonomy" id="1448929"/>
    <lineage>
        <taxon>Bacteria</taxon>
        <taxon>Candidatus Fervidibacterota</taxon>
        <taxon>Candidatus Fervidibacter</taxon>
    </lineage>
</organism>
<name>A0ABT2ELQ1_9BACT</name>